<comment type="caution">
    <text evidence="1">The sequence shown here is derived from an EMBL/GenBank/DDBJ whole genome shotgun (WGS) entry which is preliminary data.</text>
</comment>
<accession>A0A9Q1CD28</accession>
<evidence type="ECO:0000313" key="1">
    <source>
        <dbReference type="EMBL" id="KAJ8043353.1"/>
    </source>
</evidence>
<dbReference type="AlphaFoldDB" id="A0A9Q1CD28"/>
<evidence type="ECO:0000313" key="2">
    <source>
        <dbReference type="Proteomes" id="UP001152320"/>
    </source>
</evidence>
<dbReference type="Proteomes" id="UP001152320">
    <property type="component" value="Chromosome 4"/>
</dbReference>
<sequence length="236" mass="27153">MVCKYGILKDEIDGCVIGSGFDSLVSQIENRLYHLKRKPATKYDASIDSDDSVETSTPKTKKPKLKDSYGCVNWQPTHVVEGETENTLEEKRLWLLQEAEKISRDEKMITEYMAACYIIQRKLINQDPPVNILDVESKWPFLFEKPWLLQHFESLVGKSLEKTLLVEMQSRGKRVFDFLKCTSKQKSVRSCISSIEKGAKTVGNETPKTIGLVLLLLKHFEEESEKLIRFYKVSNL</sequence>
<dbReference type="EMBL" id="JAIZAY010000004">
    <property type="protein sequence ID" value="KAJ8043353.1"/>
    <property type="molecule type" value="Genomic_DNA"/>
</dbReference>
<keyword evidence="2" id="KW-1185">Reference proteome</keyword>
<dbReference type="OrthoDB" id="8196415at2759"/>
<proteinExistence type="predicted"/>
<dbReference type="PANTHER" id="PTHR31025">
    <property type="entry name" value="SI:CH211-196P9.1-RELATED"/>
    <property type="match status" value="1"/>
</dbReference>
<protein>
    <submittedName>
        <fullName evidence="1">Uncharacterized protein</fullName>
    </submittedName>
</protein>
<dbReference type="PANTHER" id="PTHR31025:SF22">
    <property type="entry name" value="IP13529P"/>
    <property type="match status" value="1"/>
</dbReference>
<name>A0A9Q1CD28_HOLLE</name>
<gene>
    <name evidence="1" type="ORF">HOLleu_10404</name>
</gene>
<organism evidence="1 2">
    <name type="scientific">Holothuria leucospilota</name>
    <name type="common">Black long sea cucumber</name>
    <name type="synonym">Mertensiothuria leucospilota</name>
    <dbReference type="NCBI Taxonomy" id="206669"/>
    <lineage>
        <taxon>Eukaryota</taxon>
        <taxon>Metazoa</taxon>
        <taxon>Echinodermata</taxon>
        <taxon>Eleutherozoa</taxon>
        <taxon>Echinozoa</taxon>
        <taxon>Holothuroidea</taxon>
        <taxon>Aspidochirotacea</taxon>
        <taxon>Aspidochirotida</taxon>
        <taxon>Holothuriidae</taxon>
        <taxon>Holothuria</taxon>
    </lineage>
</organism>
<reference evidence="1" key="1">
    <citation type="submission" date="2021-10" db="EMBL/GenBank/DDBJ databases">
        <title>Tropical sea cucumber genome reveals ecological adaptation and Cuvierian tubules defense mechanism.</title>
        <authorList>
            <person name="Chen T."/>
        </authorList>
    </citation>
    <scope>NUCLEOTIDE SEQUENCE</scope>
    <source>
        <strain evidence="1">Nanhai2018</strain>
        <tissue evidence="1">Muscle</tissue>
    </source>
</reference>